<reference evidence="1" key="1">
    <citation type="submission" date="2020-10" db="EMBL/GenBank/DDBJ databases">
        <authorList>
            <person name="Gilroy R."/>
        </authorList>
    </citation>
    <scope>NUCLEOTIDE SEQUENCE</scope>
    <source>
        <strain evidence="1">CHK197-8231</strain>
    </source>
</reference>
<dbReference type="EMBL" id="DVML01000012">
    <property type="protein sequence ID" value="HIU22392.1"/>
    <property type="molecule type" value="Genomic_DNA"/>
</dbReference>
<name>A0A9D1HUR6_9BACT</name>
<proteinExistence type="predicted"/>
<gene>
    <name evidence="1" type="ORF">IAD49_02290</name>
</gene>
<dbReference type="Proteomes" id="UP000824087">
    <property type="component" value="Unassembled WGS sequence"/>
</dbReference>
<sequence length="94" mass="10967">MTYNVDTNKIRECGNDIIRLSTELNELFTSLFERLILMPTNTKEWVGESANAFAESVKQDKLQYDRLKEAIYSEGKLLVEYADQIEAQVRKMEE</sequence>
<dbReference type="Gene3D" id="1.10.287.1060">
    <property type="entry name" value="ESAT-6-like"/>
    <property type="match status" value="1"/>
</dbReference>
<organism evidence="1 2">
    <name type="scientific">Candidatus Fimihabitans intestinipullorum</name>
    <dbReference type="NCBI Taxonomy" id="2840820"/>
    <lineage>
        <taxon>Bacteria</taxon>
        <taxon>Bacillati</taxon>
        <taxon>Mycoplasmatota</taxon>
        <taxon>Mycoplasmatota incertae sedis</taxon>
        <taxon>Candidatus Fimihabitans</taxon>
    </lineage>
</organism>
<evidence type="ECO:0000313" key="1">
    <source>
        <dbReference type="EMBL" id="HIU22392.1"/>
    </source>
</evidence>
<evidence type="ECO:0000313" key="2">
    <source>
        <dbReference type="Proteomes" id="UP000824087"/>
    </source>
</evidence>
<protein>
    <submittedName>
        <fullName evidence="1">Uncharacterized protein</fullName>
    </submittedName>
</protein>
<dbReference type="AlphaFoldDB" id="A0A9D1HUR6"/>
<accession>A0A9D1HUR6</accession>
<reference evidence="1" key="2">
    <citation type="journal article" date="2021" name="PeerJ">
        <title>Extensive microbial diversity within the chicken gut microbiome revealed by metagenomics and culture.</title>
        <authorList>
            <person name="Gilroy R."/>
            <person name="Ravi A."/>
            <person name="Getino M."/>
            <person name="Pursley I."/>
            <person name="Horton D.L."/>
            <person name="Alikhan N.F."/>
            <person name="Baker D."/>
            <person name="Gharbi K."/>
            <person name="Hall N."/>
            <person name="Watson M."/>
            <person name="Adriaenssens E.M."/>
            <person name="Foster-Nyarko E."/>
            <person name="Jarju S."/>
            <person name="Secka A."/>
            <person name="Antonio M."/>
            <person name="Oren A."/>
            <person name="Chaudhuri R.R."/>
            <person name="La Ragione R."/>
            <person name="Hildebrand F."/>
            <person name="Pallen M.J."/>
        </authorList>
    </citation>
    <scope>NUCLEOTIDE SEQUENCE</scope>
    <source>
        <strain evidence="1">CHK197-8231</strain>
    </source>
</reference>
<comment type="caution">
    <text evidence="1">The sequence shown here is derived from an EMBL/GenBank/DDBJ whole genome shotgun (WGS) entry which is preliminary data.</text>
</comment>